<evidence type="ECO:0000256" key="11">
    <source>
        <dbReference type="SAM" id="SignalP"/>
    </source>
</evidence>
<dbReference type="PROSITE" id="PS50850">
    <property type="entry name" value="MFS"/>
    <property type="match status" value="1"/>
</dbReference>
<dbReference type="InterPro" id="IPR011701">
    <property type="entry name" value="MFS"/>
</dbReference>
<keyword evidence="6 10" id="KW-1133">Transmembrane helix</keyword>
<evidence type="ECO:0000256" key="1">
    <source>
        <dbReference type="ARBA" id="ARBA00004141"/>
    </source>
</evidence>
<dbReference type="GO" id="GO:0005539">
    <property type="term" value="F:glycosaminoglycan binding"/>
    <property type="evidence" value="ECO:0007669"/>
    <property type="project" value="TreeGrafter"/>
</dbReference>
<comment type="subcellular location">
    <subcellularLocation>
        <location evidence="1">Membrane</location>
        <topology evidence="1">Multi-pass membrane protein</topology>
    </subcellularLocation>
</comment>
<evidence type="ECO:0000313" key="14">
    <source>
        <dbReference type="Proteomes" id="UP000070328"/>
    </source>
</evidence>
<dbReference type="PROSITE" id="PS00523">
    <property type="entry name" value="SULFATASE_1"/>
    <property type="match status" value="1"/>
</dbReference>
<evidence type="ECO:0000256" key="5">
    <source>
        <dbReference type="ARBA" id="ARBA00022801"/>
    </source>
</evidence>
<dbReference type="InterPro" id="IPR017850">
    <property type="entry name" value="Alkaline_phosphatase_core_sf"/>
</dbReference>
<feature type="signal peptide" evidence="11">
    <location>
        <begin position="1"/>
        <end position="22"/>
    </location>
</feature>
<dbReference type="CDD" id="cd16147">
    <property type="entry name" value="G6S"/>
    <property type="match status" value="1"/>
</dbReference>
<gene>
    <name evidence="13" type="ORF">CSIM01_02446</name>
</gene>
<evidence type="ECO:0000256" key="3">
    <source>
        <dbReference type="ARBA" id="ARBA00022692"/>
    </source>
</evidence>
<evidence type="ECO:0000256" key="9">
    <source>
        <dbReference type="SAM" id="MobiDB-lite"/>
    </source>
</evidence>
<keyword evidence="7 10" id="KW-0472">Membrane</keyword>
<feature type="chain" id="PRO_5007801795" evidence="11">
    <location>
        <begin position="23"/>
        <end position="862"/>
    </location>
</feature>
<feature type="transmembrane region" description="Helical" evidence="10">
    <location>
        <begin position="576"/>
        <end position="593"/>
    </location>
</feature>
<protein>
    <submittedName>
        <fullName evidence="13">Sulfatase</fullName>
    </submittedName>
</protein>
<evidence type="ECO:0000256" key="8">
    <source>
        <dbReference type="ARBA" id="ARBA00023180"/>
    </source>
</evidence>
<keyword evidence="14" id="KW-1185">Reference proteome</keyword>
<feature type="transmembrane region" description="Helical" evidence="10">
    <location>
        <begin position="822"/>
        <end position="841"/>
    </location>
</feature>
<keyword evidence="3 10" id="KW-0812">Transmembrane</keyword>
<evidence type="ECO:0000256" key="6">
    <source>
        <dbReference type="ARBA" id="ARBA00022989"/>
    </source>
</evidence>
<dbReference type="PANTHER" id="PTHR43108:SF8">
    <property type="entry name" value="SD21168P"/>
    <property type="match status" value="1"/>
</dbReference>
<dbReference type="Proteomes" id="UP000070328">
    <property type="component" value="Unassembled WGS sequence"/>
</dbReference>
<dbReference type="PANTHER" id="PTHR43108">
    <property type="entry name" value="N-ACETYLGLUCOSAMINE-6-SULFATASE FAMILY MEMBER"/>
    <property type="match status" value="1"/>
</dbReference>
<feature type="transmembrane region" description="Helical" evidence="10">
    <location>
        <begin position="639"/>
        <end position="658"/>
    </location>
</feature>
<feature type="region of interest" description="Disordered" evidence="9">
    <location>
        <begin position="466"/>
        <end position="497"/>
    </location>
</feature>
<feature type="transmembrane region" description="Helical" evidence="10">
    <location>
        <begin position="605"/>
        <end position="627"/>
    </location>
</feature>
<evidence type="ECO:0000313" key="13">
    <source>
        <dbReference type="EMBL" id="KXH31894.1"/>
    </source>
</evidence>
<dbReference type="Pfam" id="PF07690">
    <property type="entry name" value="MFS_1"/>
    <property type="match status" value="1"/>
</dbReference>
<dbReference type="Gene3D" id="3.40.720.10">
    <property type="entry name" value="Alkaline Phosphatase, subunit A"/>
    <property type="match status" value="1"/>
</dbReference>
<dbReference type="SUPFAM" id="SSF103473">
    <property type="entry name" value="MFS general substrate transporter"/>
    <property type="match status" value="1"/>
</dbReference>
<dbReference type="Pfam" id="PF00884">
    <property type="entry name" value="Sulfatase"/>
    <property type="match status" value="1"/>
</dbReference>
<evidence type="ECO:0000256" key="4">
    <source>
        <dbReference type="ARBA" id="ARBA00022729"/>
    </source>
</evidence>
<feature type="transmembrane region" description="Helical" evidence="10">
    <location>
        <begin position="664"/>
        <end position="683"/>
    </location>
</feature>
<dbReference type="InterPro" id="IPR024607">
    <property type="entry name" value="Sulfatase_CS"/>
</dbReference>
<evidence type="ECO:0000259" key="12">
    <source>
        <dbReference type="PROSITE" id="PS50850"/>
    </source>
</evidence>
<dbReference type="GO" id="GO:0008449">
    <property type="term" value="F:N-acetylglucosamine-6-sulfatase activity"/>
    <property type="evidence" value="ECO:0007669"/>
    <property type="project" value="TreeGrafter"/>
</dbReference>
<proteinExistence type="inferred from homology"/>
<keyword evidence="8" id="KW-0325">Glycoprotein</keyword>
<feature type="transmembrane region" description="Helical" evidence="10">
    <location>
        <begin position="544"/>
        <end position="564"/>
    </location>
</feature>
<comment type="similarity">
    <text evidence="2">Belongs to the sulfatase family.</text>
</comment>
<keyword evidence="4 11" id="KW-0732">Signal</keyword>
<comment type="caution">
    <text evidence="13">The sequence shown here is derived from an EMBL/GenBank/DDBJ whole genome shotgun (WGS) entry which is preliminary data.</text>
</comment>
<name>A0A135S7I9_9PEZI</name>
<dbReference type="OrthoDB" id="96314at2759"/>
<dbReference type="AlphaFoldDB" id="A0A135S7I9"/>
<evidence type="ECO:0000256" key="7">
    <source>
        <dbReference type="ARBA" id="ARBA00023136"/>
    </source>
</evidence>
<dbReference type="EMBL" id="JFBX01000654">
    <property type="protein sequence ID" value="KXH31894.1"/>
    <property type="molecule type" value="Genomic_DNA"/>
</dbReference>
<feature type="transmembrane region" description="Helical" evidence="10">
    <location>
        <begin position="778"/>
        <end position="802"/>
    </location>
</feature>
<dbReference type="Gene3D" id="1.20.1250.20">
    <property type="entry name" value="MFS general substrate transporter like domains"/>
    <property type="match status" value="1"/>
</dbReference>
<dbReference type="SUPFAM" id="SSF53649">
    <property type="entry name" value="Alkaline phosphatase-like"/>
    <property type="match status" value="1"/>
</dbReference>
<feature type="transmembrane region" description="Helical" evidence="10">
    <location>
        <begin position="744"/>
        <end position="766"/>
    </location>
</feature>
<sequence length="862" mass="95471">MLPDFSLSTLATLALGATAVVARNVQQRQPNIVFILTDDQDEQLGSLDYMPYVQKHFVQQGTYYRKHFCTIAICCPSRVSLLTGQAAHNTNVTYVTPPHGGYPKFVSQGYNDKYLPVWLQDAGYNTYYTGKLFNSHSTENWDNPFPKGWTGSDFLLDPNTYLYLNATFQRNQSPPQTFPGEYSNDLVAERALGFLDDALKFNGSKPFFLGVAPIGPHNNGLGGETSAGATPPIPAKRHENLFSNVTVPRTYNFNPDKPSMANWGLIIPQLNATEIAYGDNYYRRRLQTLQSVDEMVDAVIKRLDQAGVLENTYVIFTSDNGFHIGQHRLKPGKTCAIEEDINVPFLIRGPGVPKGKTVDFVTTHTDIAPTIFSLANITLREDFDGSPIPFSEDGIQKAQNDPKHDHVNVEFWGTQRGYDAFGGASANNTYKAMRVLGDGYSLFYSVWCSNEREFYDMKKDPGQMNNLAGSASGSNASGDDAEKYSAPSAWPPTDRDPFENLPKGASSLLQMQLILTIGSSSTCTSSAYTSTYTQMNTEFGTSSLVSTLGLSTFLLGIAFGPPMISPLSEYYGRRPIYLGTWSLFILSTIPSAVAKNIQTILVTRFFSGAFGGTFLSVSGGTVGDIFLPHQIQHPMSLVSLVPFMGPCVGPIVGGFINYNINWRWTYYIMIIWSSMLMAIIVFFTPETFHPIRLYMKAKHLRQQTGDDRFRAPTEKKSGDIQPSKASIIAASMLRPLQFNFLEPMCFCLNVYSAILLAILYLFFLAFPRLFRTEYGMNLWQGGLTFLGIIVGMCLAAASSPVWSNIRTRLVEKHGASEPEFRLPPAMLGGLLIPIGLFWFGWTISPNIHWIVPIIGSGVFGCG</sequence>
<dbReference type="InterPro" id="IPR000917">
    <property type="entry name" value="Sulfatase_N"/>
</dbReference>
<accession>A0A135S7I9</accession>
<feature type="domain" description="Major facilitator superfamily (MFS) profile" evidence="12">
    <location>
        <begin position="507"/>
        <end position="862"/>
    </location>
</feature>
<dbReference type="FunFam" id="3.40.720.10:FF:000051">
    <property type="entry name" value="Arylsulfatase"/>
    <property type="match status" value="1"/>
</dbReference>
<dbReference type="InterPro" id="IPR036259">
    <property type="entry name" value="MFS_trans_sf"/>
</dbReference>
<dbReference type="InterPro" id="IPR005829">
    <property type="entry name" value="Sugar_transporter_CS"/>
</dbReference>
<evidence type="ECO:0000256" key="10">
    <source>
        <dbReference type="SAM" id="Phobius"/>
    </source>
</evidence>
<dbReference type="GO" id="GO:0022857">
    <property type="term" value="F:transmembrane transporter activity"/>
    <property type="evidence" value="ECO:0007669"/>
    <property type="project" value="InterPro"/>
</dbReference>
<dbReference type="CDD" id="cd17323">
    <property type="entry name" value="MFS_Tpo1_MDR_like"/>
    <property type="match status" value="1"/>
</dbReference>
<evidence type="ECO:0000256" key="2">
    <source>
        <dbReference type="ARBA" id="ARBA00008779"/>
    </source>
</evidence>
<dbReference type="PROSITE" id="PS00216">
    <property type="entry name" value="SUGAR_TRANSPORT_1"/>
    <property type="match status" value="1"/>
</dbReference>
<feature type="compositionally biased region" description="Low complexity" evidence="9">
    <location>
        <begin position="466"/>
        <end position="478"/>
    </location>
</feature>
<keyword evidence="5" id="KW-0378">Hydrolase</keyword>
<organism evidence="13 14">
    <name type="scientific">Colletotrichum simmondsii</name>
    <dbReference type="NCBI Taxonomy" id="703756"/>
    <lineage>
        <taxon>Eukaryota</taxon>
        <taxon>Fungi</taxon>
        <taxon>Dikarya</taxon>
        <taxon>Ascomycota</taxon>
        <taxon>Pezizomycotina</taxon>
        <taxon>Sordariomycetes</taxon>
        <taxon>Hypocreomycetidae</taxon>
        <taxon>Glomerellales</taxon>
        <taxon>Glomerellaceae</taxon>
        <taxon>Colletotrichum</taxon>
        <taxon>Colletotrichum acutatum species complex</taxon>
    </lineage>
</organism>
<dbReference type="InterPro" id="IPR020846">
    <property type="entry name" value="MFS_dom"/>
</dbReference>
<dbReference type="GO" id="GO:0016020">
    <property type="term" value="C:membrane"/>
    <property type="evidence" value="ECO:0007669"/>
    <property type="project" value="UniProtKB-SubCell"/>
</dbReference>
<reference evidence="13 14" key="1">
    <citation type="submission" date="2014-02" db="EMBL/GenBank/DDBJ databases">
        <title>The genome sequence of Colletotrichum simmondsii CBS122122.</title>
        <authorList>
            <person name="Baroncelli R."/>
            <person name="Thon M.R."/>
        </authorList>
    </citation>
    <scope>NUCLEOTIDE SEQUENCE [LARGE SCALE GENOMIC DNA]</scope>
    <source>
        <strain evidence="13 14">CBS122122</strain>
    </source>
</reference>